<dbReference type="PANTHER" id="PTHR21660">
    <property type="entry name" value="THIOESTERASE SUPERFAMILY MEMBER-RELATED"/>
    <property type="match status" value="1"/>
</dbReference>
<dbReference type="InterPro" id="IPR039298">
    <property type="entry name" value="ACOT13"/>
</dbReference>
<gene>
    <name evidence="4" type="ORF">DDE23_04685</name>
</gene>
<dbReference type="NCBIfam" id="TIGR00369">
    <property type="entry name" value="unchar_dom_1"/>
    <property type="match status" value="1"/>
</dbReference>
<keyword evidence="5" id="KW-1185">Reference proteome</keyword>
<comment type="caution">
    <text evidence="4">The sequence shown here is derived from an EMBL/GenBank/DDBJ whole genome shotgun (WGS) entry which is preliminary data.</text>
</comment>
<evidence type="ECO:0000256" key="2">
    <source>
        <dbReference type="ARBA" id="ARBA00022801"/>
    </source>
</evidence>
<accession>A0A2T7UUV5</accession>
<reference evidence="4 5" key="1">
    <citation type="journal article" date="2011" name="Syst. Appl. Microbiol.">
        <title>Defluviimonas denitrificans gen. nov., sp. nov., and Pararhodobacter aggregans gen. nov., sp. nov., non-phototrophic Rhodobacteraceae from the biofilter of a marine aquaculture.</title>
        <authorList>
            <person name="Foesel B.U."/>
            <person name="Drake H.L."/>
            <person name="Schramm A."/>
        </authorList>
    </citation>
    <scope>NUCLEOTIDE SEQUENCE [LARGE SCALE GENOMIC DNA]</scope>
    <source>
        <strain evidence="4 5">D1-19</strain>
    </source>
</reference>
<dbReference type="Pfam" id="PF03061">
    <property type="entry name" value="4HBT"/>
    <property type="match status" value="1"/>
</dbReference>
<evidence type="ECO:0000256" key="1">
    <source>
        <dbReference type="ARBA" id="ARBA00008324"/>
    </source>
</evidence>
<dbReference type="CDD" id="cd03443">
    <property type="entry name" value="PaaI_thioesterase"/>
    <property type="match status" value="1"/>
</dbReference>
<dbReference type="Gene3D" id="3.10.129.10">
    <property type="entry name" value="Hotdog Thioesterase"/>
    <property type="match status" value="1"/>
</dbReference>
<dbReference type="InterPro" id="IPR029069">
    <property type="entry name" value="HotDog_dom_sf"/>
</dbReference>
<proteinExistence type="inferred from homology"/>
<evidence type="ECO:0000259" key="3">
    <source>
        <dbReference type="Pfam" id="PF03061"/>
    </source>
</evidence>
<feature type="domain" description="Thioesterase" evidence="3">
    <location>
        <begin position="45"/>
        <end position="122"/>
    </location>
</feature>
<dbReference type="SUPFAM" id="SSF54637">
    <property type="entry name" value="Thioesterase/thiol ester dehydrase-isomerase"/>
    <property type="match status" value="1"/>
</dbReference>
<dbReference type="AlphaFoldDB" id="A0A2T7UUV5"/>
<dbReference type="EMBL" id="QDDR01000002">
    <property type="protein sequence ID" value="PVE48371.1"/>
    <property type="molecule type" value="Genomic_DNA"/>
</dbReference>
<dbReference type="InterPro" id="IPR006683">
    <property type="entry name" value="Thioestr_dom"/>
</dbReference>
<dbReference type="RefSeq" id="WP_107750742.1">
    <property type="nucleotide sequence ID" value="NZ_QBKF01000002.1"/>
</dbReference>
<dbReference type="PANTHER" id="PTHR21660:SF1">
    <property type="entry name" value="ACYL-COENZYME A THIOESTERASE 13"/>
    <property type="match status" value="1"/>
</dbReference>
<comment type="similarity">
    <text evidence="1">Belongs to the thioesterase PaaI family.</text>
</comment>
<dbReference type="InterPro" id="IPR003736">
    <property type="entry name" value="PAAI_dom"/>
</dbReference>
<dbReference type="OrthoDB" id="3477511at2"/>
<dbReference type="GO" id="GO:0047617">
    <property type="term" value="F:fatty acyl-CoA hydrolase activity"/>
    <property type="evidence" value="ECO:0007669"/>
    <property type="project" value="InterPro"/>
</dbReference>
<dbReference type="Proteomes" id="UP000244810">
    <property type="component" value="Unassembled WGS sequence"/>
</dbReference>
<organism evidence="4 5">
    <name type="scientific">Pararhodobacter aggregans</name>
    <dbReference type="NCBI Taxonomy" id="404875"/>
    <lineage>
        <taxon>Bacteria</taxon>
        <taxon>Pseudomonadati</taxon>
        <taxon>Pseudomonadota</taxon>
        <taxon>Alphaproteobacteria</taxon>
        <taxon>Rhodobacterales</taxon>
        <taxon>Paracoccaceae</taxon>
        <taxon>Pararhodobacter</taxon>
    </lineage>
</organism>
<evidence type="ECO:0000313" key="5">
    <source>
        <dbReference type="Proteomes" id="UP000244810"/>
    </source>
</evidence>
<name>A0A2T7UUV5_9RHOB</name>
<sequence>MSETKALPVARGGFLASLGIERVHFAEGIARFALDAEAQHMNRLGIPHGGVYATLLDSALGAAGCWAGSPDTFRPAVTLTLTVNFVGQPKGRRLIAEGRRVGGGRSIYFAEGEVRDETGALVAQATGSFKVVTAR</sequence>
<keyword evidence="2" id="KW-0378">Hydrolase</keyword>
<protein>
    <submittedName>
        <fullName evidence="4">PaaI family thioesterase</fullName>
    </submittedName>
</protein>
<evidence type="ECO:0000313" key="4">
    <source>
        <dbReference type="EMBL" id="PVE48371.1"/>
    </source>
</evidence>